<evidence type="ECO:0000256" key="1">
    <source>
        <dbReference type="SAM" id="MobiDB-lite"/>
    </source>
</evidence>
<evidence type="ECO:0000313" key="2">
    <source>
        <dbReference type="EMBL" id="NYE38993.1"/>
    </source>
</evidence>
<sequence>MAGKSSASSGKRGRSAITGRFVKQSAVRRSPSTTVNESASKKPKKK</sequence>
<dbReference type="Proteomes" id="UP000530403">
    <property type="component" value="Unassembled WGS sequence"/>
</dbReference>
<proteinExistence type="predicted"/>
<accession>A0A7Y9KZ89</accession>
<feature type="compositionally biased region" description="Low complexity" evidence="1">
    <location>
        <begin position="1"/>
        <end position="10"/>
    </location>
</feature>
<name>A0A7Y9KZ89_9ACTN</name>
<feature type="region of interest" description="Disordered" evidence="1">
    <location>
        <begin position="1"/>
        <end position="46"/>
    </location>
</feature>
<evidence type="ECO:0000313" key="3">
    <source>
        <dbReference type="EMBL" id="NYE44834.1"/>
    </source>
</evidence>
<reference evidence="3 4" key="1">
    <citation type="submission" date="2020-07" db="EMBL/GenBank/DDBJ databases">
        <title>Sequencing the genomes of 1000 actinobacteria strains.</title>
        <authorList>
            <person name="Klenk H.-P."/>
        </authorList>
    </citation>
    <scope>NUCLEOTIDE SEQUENCE [LARGE SCALE GENOMIC DNA]</scope>
    <source>
        <strain evidence="3 4">DSM 41455</strain>
    </source>
</reference>
<protein>
    <submittedName>
        <fullName evidence="3">Uncharacterized protein</fullName>
    </submittedName>
</protein>
<dbReference type="AlphaFoldDB" id="A0A7Y9KZ89"/>
<dbReference type="RefSeq" id="WP_167393076.1">
    <property type="nucleotide sequence ID" value="NZ_BAAAUE010000031.1"/>
</dbReference>
<comment type="caution">
    <text evidence="3">The sequence shown here is derived from an EMBL/GenBank/DDBJ whole genome shotgun (WGS) entry which is preliminary data.</text>
</comment>
<gene>
    <name evidence="2" type="ORF">HEB29_000004</name>
    <name evidence="3" type="ORF">HEB29_005845</name>
</gene>
<dbReference type="EMBL" id="JACCCF010000001">
    <property type="protein sequence ID" value="NYE38993.1"/>
    <property type="molecule type" value="Genomic_DNA"/>
</dbReference>
<organism evidence="3 4">
    <name type="scientific">Streptomyces fulvorobeus</name>
    <dbReference type="NCBI Taxonomy" id="284028"/>
    <lineage>
        <taxon>Bacteria</taxon>
        <taxon>Bacillati</taxon>
        <taxon>Actinomycetota</taxon>
        <taxon>Actinomycetes</taxon>
        <taxon>Kitasatosporales</taxon>
        <taxon>Streptomycetaceae</taxon>
        <taxon>Streptomyces</taxon>
    </lineage>
</organism>
<evidence type="ECO:0000313" key="4">
    <source>
        <dbReference type="Proteomes" id="UP000530403"/>
    </source>
</evidence>
<dbReference type="EMBL" id="JACCCF010000001">
    <property type="protein sequence ID" value="NYE44834.1"/>
    <property type="molecule type" value="Genomic_DNA"/>
</dbReference>